<comment type="subcellular location">
    <subcellularLocation>
        <location evidence="1">Cell outer membrane</location>
    </subcellularLocation>
</comment>
<feature type="domain" description="OmpA-like" evidence="6">
    <location>
        <begin position="138"/>
        <end position="261"/>
    </location>
</feature>
<keyword evidence="3" id="KW-0998">Cell outer membrane</keyword>
<dbReference type="PANTHER" id="PTHR30329:SF21">
    <property type="entry name" value="LIPOPROTEIN YIAD-RELATED"/>
    <property type="match status" value="1"/>
</dbReference>
<keyword evidence="2 4" id="KW-0472">Membrane</keyword>
<evidence type="ECO:0000313" key="8">
    <source>
        <dbReference type="Proteomes" id="UP001302949"/>
    </source>
</evidence>
<dbReference type="PRINTS" id="PR01021">
    <property type="entry name" value="OMPADOMAIN"/>
</dbReference>
<keyword evidence="8" id="KW-1185">Reference proteome</keyword>
<dbReference type="SUPFAM" id="SSF103088">
    <property type="entry name" value="OmpA-like"/>
    <property type="match status" value="1"/>
</dbReference>
<dbReference type="PROSITE" id="PS51123">
    <property type="entry name" value="OMPA_2"/>
    <property type="match status" value="1"/>
</dbReference>
<evidence type="ECO:0000259" key="6">
    <source>
        <dbReference type="PROSITE" id="PS51123"/>
    </source>
</evidence>
<feature type="signal peptide" evidence="5">
    <location>
        <begin position="1"/>
        <end position="18"/>
    </location>
</feature>
<evidence type="ECO:0000256" key="4">
    <source>
        <dbReference type="PROSITE-ProRule" id="PRU00473"/>
    </source>
</evidence>
<proteinExistence type="predicted"/>
<evidence type="ECO:0000256" key="2">
    <source>
        <dbReference type="ARBA" id="ARBA00023136"/>
    </source>
</evidence>
<evidence type="ECO:0000256" key="3">
    <source>
        <dbReference type="ARBA" id="ARBA00023237"/>
    </source>
</evidence>
<dbReference type="CDD" id="cd07185">
    <property type="entry name" value="OmpA_C-like"/>
    <property type="match status" value="1"/>
</dbReference>
<comment type="caution">
    <text evidence="7">The sequence shown here is derived from an EMBL/GenBank/DDBJ whole genome shotgun (WGS) entry which is preliminary data.</text>
</comment>
<evidence type="ECO:0000313" key="7">
    <source>
        <dbReference type="EMBL" id="MEA5140298.1"/>
    </source>
</evidence>
<evidence type="ECO:0000256" key="1">
    <source>
        <dbReference type="ARBA" id="ARBA00004442"/>
    </source>
</evidence>
<keyword evidence="5" id="KW-0732">Signal</keyword>
<dbReference type="EMBL" id="JAYFUM010000016">
    <property type="protein sequence ID" value="MEA5140298.1"/>
    <property type="molecule type" value="Genomic_DNA"/>
</dbReference>
<dbReference type="InterPro" id="IPR006664">
    <property type="entry name" value="OMP_bac"/>
</dbReference>
<evidence type="ECO:0000256" key="5">
    <source>
        <dbReference type="SAM" id="SignalP"/>
    </source>
</evidence>
<dbReference type="Pfam" id="PF00691">
    <property type="entry name" value="OmpA"/>
    <property type="match status" value="1"/>
</dbReference>
<dbReference type="RefSeq" id="WP_323297452.1">
    <property type="nucleotide sequence ID" value="NZ_JAYFUM010000016.1"/>
</dbReference>
<sequence length="280" mass="31631">MKTILICILWICFLGSFAQTKRNDSNKTYLLKLRAFDSDNQANLEGTYMKLFNRTKGKVIDSAMVKNGFATFKLDKGNDYDIVGQFDQYMTRRANFNAACYLQDPKKIFCVSGIIIENISKIADNSDLVEAAIGLKKINLNDIYQVENIHYDFSKWTLREDAKKELDNLILILQDNPGIVVELGSHTDSRASTEFNQTLSQKRAEVAVEYIVWNGNIPKERITAKGYGETQLLNHCKDGVNCSEKEHAVNRRTEIKILGYVVNGTPVELKRGTAITGAKN</sequence>
<dbReference type="Proteomes" id="UP001302949">
    <property type="component" value="Unassembled WGS sequence"/>
</dbReference>
<reference evidence="7 8" key="1">
    <citation type="submission" date="2023-12" db="EMBL/GenBank/DDBJ databases">
        <title>Novel species of the genus Arcicella isolated from rivers.</title>
        <authorList>
            <person name="Lu H."/>
        </authorList>
    </citation>
    <scope>NUCLEOTIDE SEQUENCE [LARGE SCALE GENOMIC DNA]</scope>
    <source>
        <strain evidence="7 8">KCTC 23307</strain>
    </source>
</reference>
<dbReference type="InterPro" id="IPR036737">
    <property type="entry name" value="OmpA-like_sf"/>
</dbReference>
<dbReference type="Gene3D" id="3.30.1330.60">
    <property type="entry name" value="OmpA-like domain"/>
    <property type="match status" value="1"/>
</dbReference>
<name>A0ABU5QBR4_9BACT</name>
<accession>A0ABU5QBR4</accession>
<dbReference type="InterPro" id="IPR050330">
    <property type="entry name" value="Bact_OuterMem_StrucFunc"/>
</dbReference>
<gene>
    <name evidence="7" type="ORF">VB248_14195</name>
</gene>
<dbReference type="InterPro" id="IPR006665">
    <property type="entry name" value="OmpA-like"/>
</dbReference>
<feature type="chain" id="PRO_5047259450" evidence="5">
    <location>
        <begin position="19"/>
        <end position="280"/>
    </location>
</feature>
<dbReference type="PANTHER" id="PTHR30329">
    <property type="entry name" value="STATOR ELEMENT OF FLAGELLAR MOTOR COMPLEX"/>
    <property type="match status" value="1"/>
</dbReference>
<organism evidence="7 8">
    <name type="scientific">Arcicella rigui</name>
    <dbReference type="NCBI Taxonomy" id="797020"/>
    <lineage>
        <taxon>Bacteria</taxon>
        <taxon>Pseudomonadati</taxon>
        <taxon>Bacteroidota</taxon>
        <taxon>Cytophagia</taxon>
        <taxon>Cytophagales</taxon>
        <taxon>Flectobacillaceae</taxon>
        <taxon>Arcicella</taxon>
    </lineage>
</organism>
<protein>
    <submittedName>
        <fullName evidence="7">OmpA family protein</fullName>
    </submittedName>
</protein>